<dbReference type="SUPFAM" id="SSF52218">
    <property type="entry name" value="Flavoproteins"/>
    <property type="match status" value="1"/>
</dbReference>
<dbReference type="PANTHER" id="PTHR30543">
    <property type="entry name" value="CHROMATE REDUCTASE"/>
    <property type="match status" value="1"/>
</dbReference>
<comment type="caution">
    <text evidence="2">The sequence shown here is derived from an EMBL/GenBank/DDBJ whole genome shotgun (WGS) entry which is preliminary data.</text>
</comment>
<keyword evidence="3" id="KW-1185">Reference proteome</keyword>
<dbReference type="Gene3D" id="3.40.50.360">
    <property type="match status" value="1"/>
</dbReference>
<proteinExistence type="predicted"/>
<dbReference type="Pfam" id="PF03358">
    <property type="entry name" value="FMN_red"/>
    <property type="match status" value="1"/>
</dbReference>
<name>A0A2U2CEU9_9RHOB</name>
<gene>
    <name evidence="2" type="ORF">C4N9_06350</name>
</gene>
<sequence>MTLTLKIIIGSTRPTRKGPAVAKWIDGLARKNDAFKVELVDLAEIGLPLLDEPHHPAMKKYEHEHTKRWSAAIEDADALIFVTPEYDFFAPASLVNAIQCLSQEWKYKVAGVVCYGGISGGLRSSQELRMLLVNNGVMPIQQVVPLPMFADSINEDGVFVANDKMVEGAEGMLSELVKWGTALKTLR</sequence>
<dbReference type="PANTHER" id="PTHR30543:SF21">
    <property type="entry name" value="NAD(P)H-DEPENDENT FMN REDUCTASE LOT6"/>
    <property type="match status" value="1"/>
</dbReference>
<accession>A0A2U2CEU9</accession>
<dbReference type="InterPro" id="IPR050712">
    <property type="entry name" value="NAD(P)H-dep_reductase"/>
</dbReference>
<dbReference type="InterPro" id="IPR005025">
    <property type="entry name" value="FMN_Rdtase-like_dom"/>
</dbReference>
<dbReference type="AlphaFoldDB" id="A0A2U2CEU9"/>
<evidence type="ECO:0000259" key="1">
    <source>
        <dbReference type="Pfam" id="PF03358"/>
    </source>
</evidence>
<protein>
    <submittedName>
        <fullName evidence="2">NADPH-dependent FMN reductase</fullName>
    </submittedName>
</protein>
<dbReference type="OrthoDB" id="9812295at2"/>
<dbReference type="GeneID" id="94364502"/>
<evidence type="ECO:0000313" key="3">
    <source>
        <dbReference type="Proteomes" id="UP000244940"/>
    </source>
</evidence>
<dbReference type="Proteomes" id="UP000244940">
    <property type="component" value="Unassembled WGS sequence"/>
</dbReference>
<evidence type="ECO:0000313" key="2">
    <source>
        <dbReference type="EMBL" id="PWE30304.1"/>
    </source>
</evidence>
<dbReference type="GO" id="GO:0005829">
    <property type="term" value="C:cytosol"/>
    <property type="evidence" value="ECO:0007669"/>
    <property type="project" value="TreeGrafter"/>
</dbReference>
<dbReference type="GO" id="GO:0016491">
    <property type="term" value="F:oxidoreductase activity"/>
    <property type="evidence" value="ECO:0007669"/>
    <property type="project" value="InterPro"/>
</dbReference>
<dbReference type="GO" id="GO:0010181">
    <property type="term" value="F:FMN binding"/>
    <property type="evidence" value="ECO:0007669"/>
    <property type="project" value="TreeGrafter"/>
</dbReference>
<dbReference type="InterPro" id="IPR029039">
    <property type="entry name" value="Flavoprotein-like_sf"/>
</dbReference>
<organism evidence="2 3">
    <name type="scientific">Pararhodobacter marinus</name>
    <dbReference type="NCBI Taxonomy" id="2184063"/>
    <lineage>
        <taxon>Bacteria</taxon>
        <taxon>Pseudomonadati</taxon>
        <taxon>Pseudomonadota</taxon>
        <taxon>Alphaproteobacteria</taxon>
        <taxon>Rhodobacterales</taxon>
        <taxon>Paracoccaceae</taxon>
        <taxon>Pararhodobacter</taxon>
    </lineage>
</organism>
<dbReference type="RefSeq" id="WP_109532448.1">
    <property type="nucleotide sequence ID" value="NZ_QEYD01000003.1"/>
</dbReference>
<reference evidence="2 3" key="1">
    <citation type="submission" date="2018-05" db="EMBL/GenBank/DDBJ databases">
        <title>Pararhodobacter marina sp. nov., isolated from deep-sea water of the Indian Ocean.</title>
        <authorList>
            <person name="Lai Q.Sr."/>
            <person name="Liu X."/>
            <person name="Shao Z."/>
        </authorList>
    </citation>
    <scope>NUCLEOTIDE SEQUENCE [LARGE SCALE GENOMIC DNA]</scope>
    <source>
        <strain evidence="2 3">CIC4N-9</strain>
    </source>
</reference>
<feature type="domain" description="NADPH-dependent FMN reductase-like" evidence="1">
    <location>
        <begin position="7"/>
        <end position="148"/>
    </location>
</feature>
<dbReference type="EMBL" id="QEYD01000003">
    <property type="protein sequence ID" value="PWE30304.1"/>
    <property type="molecule type" value="Genomic_DNA"/>
</dbReference>